<organism evidence="7 8">
    <name type="scientific">Candidatus Muproteobacteria bacterium RIFCSPLOWO2_01_FULL_60_18</name>
    <dbReference type="NCBI Taxonomy" id="1817768"/>
    <lineage>
        <taxon>Bacteria</taxon>
        <taxon>Pseudomonadati</taxon>
        <taxon>Pseudomonadota</taxon>
        <taxon>Candidatus Muproteobacteria</taxon>
    </lineage>
</organism>
<dbReference type="PANTHER" id="PTHR43774">
    <property type="entry name" value="PEPTIDE METHIONINE SULFOXIDE REDUCTASE"/>
    <property type="match status" value="1"/>
</dbReference>
<protein>
    <recommendedName>
        <fullName evidence="4">Peptide methionine sulfoxide reductase MsrA</fullName>
        <shortName evidence="4">Protein-methionine-S-oxide reductase</shortName>
        <ecNumber evidence="4">1.8.4.11</ecNumber>
    </recommendedName>
    <alternativeName>
        <fullName evidence="4">Peptide-methionine (S)-S-oxide reductase</fullName>
        <shortName evidence="4">Peptide Met(O) reductase</shortName>
    </alternativeName>
</protein>
<evidence type="ECO:0000313" key="7">
    <source>
        <dbReference type="EMBL" id="OGI52026.1"/>
    </source>
</evidence>
<dbReference type="AlphaFoldDB" id="A0A1F6U3R3"/>
<evidence type="ECO:0000256" key="3">
    <source>
        <dbReference type="ARBA" id="ARBA00048782"/>
    </source>
</evidence>
<comment type="similarity">
    <text evidence="4">Belongs to the MsrA Met sulfoxide reductase family.</text>
</comment>
<evidence type="ECO:0000259" key="6">
    <source>
        <dbReference type="Pfam" id="PF01625"/>
    </source>
</evidence>
<dbReference type="EC" id="1.8.4.11" evidence="4"/>
<gene>
    <name evidence="4" type="primary">msrA</name>
    <name evidence="7" type="ORF">A3A87_08410</name>
</gene>
<feature type="chain" id="PRO_5009526956" description="Peptide methionine sulfoxide reductase MsrA" evidence="5">
    <location>
        <begin position="26"/>
        <end position="207"/>
    </location>
</feature>
<dbReference type="Pfam" id="PF01625">
    <property type="entry name" value="PMSR"/>
    <property type="match status" value="1"/>
</dbReference>
<dbReference type="Gene3D" id="3.30.1060.10">
    <property type="entry name" value="Peptide methionine sulphoxide reductase MsrA"/>
    <property type="match status" value="1"/>
</dbReference>
<dbReference type="PANTHER" id="PTHR43774:SF1">
    <property type="entry name" value="PEPTIDE METHIONINE SULFOXIDE REDUCTASE MSRA 2"/>
    <property type="match status" value="1"/>
</dbReference>
<comment type="catalytic activity">
    <reaction evidence="3 4">
        <text>[thioredoxin]-disulfide + L-methionine + H2O = L-methionine (S)-S-oxide + [thioredoxin]-dithiol</text>
        <dbReference type="Rhea" id="RHEA:19993"/>
        <dbReference type="Rhea" id="RHEA-COMP:10698"/>
        <dbReference type="Rhea" id="RHEA-COMP:10700"/>
        <dbReference type="ChEBI" id="CHEBI:15377"/>
        <dbReference type="ChEBI" id="CHEBI:29950"/>
        <dbReference type="ChEBI" id="CHEBI:50058"/>
        <dbReference type="ChEBI" id="CHEBI:57844"/>
        <dbReference type="ChEBI" id="CHEBI:58772"/>
        <dbReference type="EC" id="1.8.4.11"/>
    </reaction>
</comment>
<dbReference type="GO" id="GO:0033744">
    <property type="term" value="F:L-methionine:thioredoxin-disulfide S-oxidoreductase activity"/>
    <property type="evidence" value="ECO:0007669"/>
    <property type="project" value="RHEA"/>
</dbReference>
<comment type="caution">
    <text evidence="7">The sequence shown here is derived from an EMBL/GenBank/DDBJ whole genome shotgun (WGS) entry which is preliminary data.</text>
</comment>
<comment type="function">
    <text evidence="4">Has an important function as a repair enzyme for proteins that have been inactivated by oxidation. Catalyzes the reversible oxidation-reduction of methionine sulfoxide in proteins to methionine.</text>
</comment>
<comment type="catalytic activity">
    <reaction evidence="2 4">
        <text>L-methionyl-[protein] + [thioredoxin]-disulfide + H2O = L-methionyl-(S)-S-oxide-[protein] + [thioredoxin]-dithiol</text>
        <dbReference type="Rhea" id="RHEA:14217"/>
        <dbReference type="Rhea" id="RHEA-COMP:10698"/>
        <dbReference type="Rhea" id="RHEA-COMP:10700"/>
        <dbReference type="Rhea" id="RHEA-COMP:12313"/>
        <dbReference type="Rhea" id="RHEA-COMP:12315"/>
        <dbReference type="ChEBI" id="CHEBI:15377"/>
        <dbReference type="ChEBI" id="CHEBI:16044"/>
        <dbReference type="ChEBI" id="CHEBI:29950"/>
        <dbReference type="ChEBI" id="CHEBI:44120"/>
        <dbReference type="ChEBI" id="CHEBI:50058"/>
        <dbReference type="EC" id="1.8.4.11"/>
    </reaction>
</comment>
<dbReference type="SUPFAM" id="SSF55068">
    <property type="entry name" value="Peptide methionine sulfoxide reductase"/>
    <property type="match status" value="1"/>
</dbReference>
<dbReference type="InterPro" id="IPR002569">
    <property type="entry name" value="Met_Sox_Rdtase_MsrA_dom"/>
</dbReference>
<feature type="active site" evidence="4">
    <location>
        <position position="45"/>
    </location>
</feature>
<evidence type="ECO:0000256" key="4">
    <source>
        <dbReference type="HAMAP-Rule" id="MF_01401"/>
    </source>
</evidence>
<evidence type="ECO:0000256" key="2">
    <source>
        <dbReference type="ARBA" id="ARBA00047806"/>
    </source>
</evidence>
<reference evidence="7 8" key="1">
    <citation type="journal article" date="2016" name="Nat. Commun.">
        <title>Thousands of microbial genomes shed light on interconnected biogeochemical processes in an aquifer system.</title>
        <authorList>
            <person name="Anantharaman K."/>
            <person name="Brown C.T."/>
            <person name="Hug L.A."/>
            <person name="Sharon I."/>
            <person name="Castelle C.J."/>
            <person name="Probst A.J."/>
            <person name="Thomas B.C."/>
            <person name="Singh A."/>
            <person name="Wilkins M.J."/>
            <person name="Karaoz U."/>
            <person name="Brodie E.L."/>
            <person name="Williams K.H."/>
            <person name="Hubbard S.S."/>
            <person name="Banfield J.F."/>
        </authorList>
    </citation>
    <scope>NUCLEOTIDE SEQUENCE [LARGE SCALE GENOMIC DNA]</scope>
</reference>
<evidence type="ECO:0000256" key="5">
    <source>
        <dbReference type="SAM" id="SignalP"/>
    </source>
</evidence>
<feature type="signal peptide" evidence="5">
    <location>
        <begin position="1"/>
        <end position="25"/>
    </location>
</feature>
<dbReference type="InterPro" id="IPR036509">
    <property type="entry name" value="Met_Sox_Rdtase_MsrA_sf"/>
</dbReference>
<name>A0A1F6U3R3_9PROT</name>
<dbReference type="EMBL" id="MFTC01000028">
    <property type="protein sequence ID" value="OGI52026.1"/>
    <property type="molecule type" value="Genomic_DNA"/>
</dbReference>
<proteinExistence type="inferred from homology"/>
<keyword evidence="1 4" id="KW-0560">Oxidoreductase</keyword>
<dbReference type="STRING" id="1817768.A3A87_08410"/>
<accession>A0A1F6U3R3</accession>
<evidence type="ECO:0000313" key="8">
    <source>
        <dbReference type="Proteomes" id="UP000179037"/>
    </source>
</evidence>
<dbReference type="NCBIfam" id="TIGR00401">
    <property type="entry name" value="msrA"/>
    <property type="match status" value="1"/>
</dbReference>
<feature type="domain" description="Peptide methionine sulphoxide reductase MsrA" evidence="6">
    <location>
        <begin position="38"/>
        <end position="187"/>
    </location>
</feature>
<evidence type="ECO:0000256" key="1">
    <source>
        <dbReference type="ARBA" id="ARBA00023002"/>
    </source>
</evidence>
<dbReference type="HAMAP" id="MF_01401">
    <property type="entry name" value="MsrA"/>
    <property type="match status" value="1"/>
</dbReference>
<sequence length="207" mass="22995">MRKTLSNFATVLTGLLLGVAWAATAAEPVAKGKTATATAVFAGGCFWCMEPPYDKLPGVVATTSGYTGGQKLTPTYEQVSAGDTGHIEAVQITYDPKQVSYEKLLEVFWRNVDPLDRGGQFCDRGSTYTTAIFVQNQEERKIAEQSKAAAEKKLGKKIVTAIRPTATFYAAEDYHQDYYQKNPLRYKYYRYSCGRDQRLGELWGKKG</sequence>
<dbReference type="GO" id="GO:0008113">
    <property type="term" value="F:peptide-methionine (S)-S-oxide reductase activity"/>
    <property type="evidence" value="ECO:0007669"/>
    <property type="project" value="UniProtKB-UniRule"/>
</dbReference>
<keyword evidence="5" id="KW-0732">Signal</keyword>
<dbReference type="Proteomes" id="UP000179037">
    <property type="component" value="Unassembled WGS sequence"/>
</dbReference>